<feature type="transmembrane region" description="Helical" evidence="4">
    <location>
        <begin position="6"/>
        <end position="22"/>
    </location>
</feature>
<dbReference type="OrthoDB" id="9812260at2"/>
<feature type="transmembrane region" description="Helical" evidence="4">
    <location>
        <begin position="144"/>
        <end position="165"/>
    </location>
</feature>
<evidence type="ECO:0000259" key="5">
    <source>
        <dbReference type="PROSITE" id="PS50887"/>
    </source>
</evidence>
<evidence type="ECO:0000313" key="7">
    <source>
        <dbReference type="Proteomes" id="UP000191135"/>
    </source>
</evidence>
<feature type="transmembrane region" description="Helical" evidence="4">
    <location>
        <begin position="177"/>
        <end position="197"/>
    </location>
</feature>
<feature type="region of interest" description="Disordered" evidence="3">
    <location>
        <begin position="368"/>
        <end position="396"/>
    </location>
</feature>
<keyword evidence="6" id="KW-0548">Nucleotidyltransferase</keyword>
<keyword evidence="4" id="KW-0812">Transmembrane</keyword>
<dbReference type="SUPFAM" id="SSF55073">
    <property type="entry name" value="Nucleotide cyclase"/>
    <property type="match status" value="1"/>
</dbReference>
<comment type="catalytic activity">
    <reaction evidence="2">
        <text>2 GTP = 3',3'-c-di-GMP + 2 diphosphate</text>
        <dbReference type="Rhea" id="RHEA:24898"/>
        <dbReference type="ChEBI" id="CHEBI:33019"/>
        <dbReference type="ChEBI" id="CHEBI:37565"/>
        <dbReference type="ChEBI" id="CHEBI:58805"/>
        <dbReference type="EC" id="2.7.7.65"/>
    </reaction>
</comment>
<dbReference type="EMBL" id="CP020330">
    <property type="protein sequence ID" value="AQZ51694.1"/>
    <property type="molecule type" value="Genomic_DNA"/>
</dbReference>
<dbReference type="FunFam" id="3.30.70.270:FF:000001">
    <property type="entry name" value="Diguanylate cyclase domain protein"/>
    <property type="match status" value="1"/>
</dbReference>
<dbReference type="PANTHER" id="PTHR45138">
    <property type="entry name" value="REGULATORY COMPONENTS OF SENSORY TRANSDUCTION SYSTEM"/>
    <property type="match status" value="1"/>
</dbReference>
<sequence>MQSLIVTGGLAILAGSFVLAWFTGGRQRYLMLFAIALLTVDAAFIGMFLRPYVPDNIALPFSNMAFIAAQLTFGESLLQRRGKSFGRTFIIGMFVLLSAVYVVLYLTSTIEIRTAGINIGLIVIFVVTLKHIWIRRDDTIHDKLIFWTFITLGLMHTIRTAGVFFNQDIANPQSVFWGFLQLYILLLAMILTLELLASHFVERLETANTLRDRDHLTGVLNRAGFERAVGAIYAGRTRVMVSLVLIDIDEFKAINDALGHPVGDAVLRRVGAVLIDQSRAGDIVGRIGGDEFAILAIDLGAEGAGALGERIRRRLDEDASAGQGRQLSARCSVGAATINIERGYETLYAAADAALYEAKRLGRNRVVSGAADSGRDTEQGAGRVVPFVSERRRTDI</sequence>
<protein>
    <recommendedName>
        <fullName evidence="1">diguanylate cyclase</fullName>
        <ecNumber evidence="1">2.7.7.65</ecNumber>
    </recommendedName>
</protein>
<accession>A0A1U9Z200</accession>
<dbReference type="InterPro" id="IPR050469">
    <property type="entry name" value="Diguanylate_Cyclase"/>
</dbReference>
<feature type="domain" description="GGDEF" evidence="5">
    <location>
        <begin position="239"/>
        <end position="371"/>
    </location>
</feature>
<dbReference type="InterPro" id="IPR029787">
    <property type="entry name" value="Nucleotide_cyclase"/>
</dbReference>
<feature type="transmembrane region" description="Helical" evidence="4">
    <location>
        <begin position="29"/>
        <end position="49"/>
    </location>
</feature>
<keyword evidence="4" id="KW-0472">Membrane</keyword>
<feature type="transmembrane region" description="Helical" evidence="4">
    <location>
        <begin position="85"/>
        <end position="106"/>
    </location>
</feature>
<dbReference type="Pfam" id="PF00990">
    <property type="entry name" value="GGDEF"/>
    <property type="match status" value="1"/>
</dbReference>
<dbReference type="RefSeq" id="WP_155122095.1">
    <property type="nucleotide sequence ID" value="NZ_AQWH01000004.1"/>
</dbReference>
<feature type="transmembrane region" description="Helical" evidence="4">
    <location>
        <begin position="61"/>
        <end position="78"/>
    </location>
</feature>
<evidence type="ECO:0000256" key="1">
    <source>
        <dbReference type="ARBA" id="ARBA00012528"/>
    </source>
</evidence>
<gene>
    <name evidence="6" type="primary">dosC_1</name>
    <name evidence="6" type="ORF">Mame_02365</name>
</gene>
<dbReference type="Gene3D" id="3.30.70.270">
    <property type="match status" value="1"/>
</dbReference>
<feature type="transmembrane region" description="Helical" evidence="4">
    <location>
        <begin position="112"/>
        <end position="132"/>
    </location>
</feature>
<name>A0A1U9Z200_9HYPH</name>
<evidence type="ECO:0000313" key="6">
    <source>
        <dbReference type="EMBL" id="AQZ51694.1"/>
    </source>
</evidence>
<proteinExistence type="predicted"/>
<organism evidence="6 7">
    <name type="scientific">Martelella mediterranea DSM 17316</name>
    <dbReference type="NCBI Taxonomy" id="1122214"/>
    <lineage>
        <taxon>Bacteria</taxon>
        <taxon>Pseudomonadati</taxon>
        <taxon>Pseudomonadota</taxon>
        <taxon>Alphaproteobacteria</taxon>
        <taxon>Hyphomicrobiales</taxon>
        <taxon>Aurantimonadaceae</taxon>
        <taxon>Martelella</taxon>
    </lineage>
</organism>
<dbReference type="KEGG" id="mmed:Mame_02365"/>
<dbReference type="AlphaFoldDB" id="A0A1U9Z200"/>
<keyword evidence="7" id="KW-1185">Reference proteome</keyword>
<dbReference type="InterPro" id="IPR043128">
    <property type="entry name" value="Rev_trsase/Diguanyl_cyclase"/>
</dbReference>
<dbReference type="CDD" id="cd01949">
    <property type="entry name" value="GGDEF"/>
    <property type="match status" value="1"/>
</dbReference>
<dbReference type="STRING" id="1122214.Mame_02365"/>
<reference evidence="6 7" key="1">
    <citation type="submission" date="2017-03" db="EMBL/GenBank/DDBJ databases">
        <title>Foreign affairs: Plasmid Transfer between Roseobacters and Rhizobia.</title>
        <authorList>
            <person name="Bartling P."/>
            <person name="Bunk B."/>
            <person name="Overmann J."/>
            <person name="Brinkmann H."/>
            <person name="Petersen J."/>
        </authorList>
    </citation>
    <scope>NUCLEOTIDE SEQUENCE [LARGE SCALE GENOMIC DNA]</scope>
    <source>
        <strain evidence="6 7">MACL11</strain>
    </source>
</reference>
<dbReference type="NCBIfam" id="TIGR00254">
    <property type="entry name" value="GGDEF"/>
    <property type="match status" value="1"/>
</dbReference>
<dbReference type="EC" id="2.7.7.65" evidence="1"/>
<dbReference type="SMART" id="SM00267">
    <property type="entry name" value="GGDEF"/>
    <property type="match status" value="1"/>
</dbReference>
<dbReference type="Proteomes" id="UP000191135">
    <property type="component" value="Chromosome"/>
</dbReference>
<evidence type="ECO:0000256" key="2">
    <source>
        <dbReference type="ARBA" id="ARBA00034247"/>
    </source>
</evidence>
<dbReference type="PANTHER" id="PTHR45138:SF9">
    <property type="entry name" value="DIGUANYLATE CYCLASE DGCM-RELATED"/>
    <property type="match status" value="1"/>
</dbReference>
<keyword evidence="4" id="KW-1133">Transmembrane helix</keyword>
<dbReference type="InterPro" id="IPR000160">
    <property type="entry name" value="GGDEF_dom"/>
</dbReference>
<evidence type="ECO:0000256" key="3">
    <source>
        <dbReference type="SAM" id="MobiDB-lite"/>
    </source>
</evidence>
<dbReference type="eggNOG" id="COG3706">
    <property type="taxonomic scope" value="Bacteria"/>
</dbReference>
<dbReference type="GO" id="GO:0052621">
    <property type="term" value="F:diguanylate cyclase activity"/>
    <property type="evidence" value="ECO:0007669"/>
    <property type="project" value="UniProtKB-EC"/>
</dbReference>
<evidence type="ECO:0000256" key="4">
    <source>
        <dbReference type="SAM" id="Phobius"/>
    </source>
</evidence>
<keyword evidence="6" id="KW-0808">Transferase</keyword>
<dbReference type="PROSITE" id="PS50887">
    <property type="entry name" value="GGDEF"/>
    <property type="match status" value="1"/>
</dbReference>